<keyword evidence="1" id="KW-0472">Membrane</keyword>
<keyword evidence="1" id="KW-0812">Transmembrane</keyword>
<keyword evidence="1" id="KW-1133">Transmembrane helix</keyword>
<evidence type="ECO:0000313" key="2">
    <source>
        <dbReference type="EMBL" id="TMI79124.1"/>
    </source>
</evidence>
<dbReference type="EMBL" id="VBAN01000354">
    <property type="protein sequence ID" value="TMI79124.1"/>
    <property type="molecule type" value="Genomic_DNA"/>
</dbReference>
<comment type="caution">
    <text evidence="2">The sequence shown here is derived from an EMBL/GenBank/DDBJ whole genome shotgun (WGS) entry which is preliminary data.</text>
</comment>
<feature type="transmembrane region" description="Helical" evidence="1">
    <location>
        <begin position="21"/>
        <end position="38"/>
    </location>
</feature>
<dbReference type="Proteomes" id="UP000318093">
    <property type="component" value="Unassembled WGS sequence"/>
</dbReference>
<gene>
    <name evidence="2" type="ORF">E6H03_10855</name>
</gene>
<organism evidence="2 3">
    <name type="scientific">Candidatus Segetimicrobium genomatis</name>
    <dbReference type="NCBI Taxonomy" id="2569760"/>
    <lineage>
        <taxon>Bacteria</taxon>
        <taxon>Bacillati</taxon>
        <taxon>Candidatus Sysuimicrobiota</taxon>
        <taxon>Candidatus Sysuimicrobiia</taxon>
        <taxon>Candidatus Sysuimicrobiales</taxon>
        <taxon>Candidatus Segetimicrobiaceae</taxon>
        <taxon>Candidatus Segetimicrobium</taxon>
    </lineage>
</organism>
<protein>
    <submittedName>
        <fullName evidence="2">Uncharacterized protein</fullName>
    </submittedName>
</protein>
<feature type="transmembrane region" description="Helical" evidence="1">
    <location>
        <begin position="44"/>
        <end position="66"/>
    </location>
</feature>
<evidence type="ECO:0000256" key="1">
    <source>
        <dbReference type="SAM" id="Phobius"/>
    </source>
</evidence>
<sequence length="308" mass="32437">MSLRYALSRLSRPAARRAFGRGWLGACLAGALASLWIFGRDHLFFITAIWLLCVFAPVRIAVEVLVTRGPRMRRELQRALLARPNRYTTREDVGLMAETLFAREVRLPRLALPDLEAKVIDAAARVSDRAFRGGEGSAGILRALTTCTAVLQRWVGVIAAGEMTGSGWTAPAAAGPPDLAGPAAAVDGAGPAALWDPSASVQDQWLSLRAVAGLAALAKILTAVYEDSTGAPWAGGGPLRALAEAAMDYTDQVGLRLDGPAWEDVAGVPPAAVGLDLLGRLAAAWLTFCAAPAPAPRRLRAFVELLAG</sequence>
<dbReference type="AlphaFoldDB" id="A0A537J6C6"/>
<name>A0A537J6C6_9BACT</name>
<reference evidence="2 3" key="1">
    <citation type="journal article" date="2019" name="Nat. Microbiol.">
        <title>Mediterranean grassland soil C-N compound turnover is dependent on rainfall and depth, and is mediated by genomically divergent microorganisms.</title>
        <authorList>
            <person name="Diamond S."/>
            <person name="Andeer P.F."/>
            <person name="Li Z."/>
            <person name="Crits-Christoph A."/>
            <person name="Burstein D."/>
            <person name="Anantharaman K."/>
            <person name="Lane K.R."/>
            <person name="Thomas B.C."/>
            <person name="Pan C."/>
            <person name="Northen T.R."/>
            <person name="Banfield J.F."/>
        </authorList>
    </citation>
    <scope>NUCLEOTIDE SEQUENCE [LARGE SCALE GENOMIC DNA]</scope>
    <source>
        <strain evidence="2">NP_6</strain>
    </source>
</reference>
<evidence type="ECO:0000313" key="3">
    <source>
        <dbReference type="Proteomes" id="UP000318093"/>
    </source>
</evidence>
<proteinExistence type="predicted"/>
<accession>A0A537J6C6</accession>